<proteinExistence type="predicted"/>
<evidence type="ECO:0008006" key="2">
    <source>
        <dbReference type="Google" id="ProtNLM"/>
    </source>
</evidence>
<dbReference type="AlphaFoldDB" id="A0A382G8K3"/>
<protein>
    <recommendedName>
        <fullName evidence="2">TRASH domain-containing protein</fullName>
    </recommendedName>
</protein>
<name>A0A382G8K3_9ZZZZ</name>
<gene>
    <name evidence="1" type="ORF">METZ01_LOCUS224430</name>
</gene>
<dbReference type="EMBL" id="UINC01054183">
    <property type="protein sequence ID" value="SVB71576.1"/>
    <property type="molecule type" value="Genomic_DNA"/>
</dbReference>
<organism evidence="1">
    <name type="scientific">marine metagenome</name>
    <dbReference type="NCBI Taxonomy" id="408172"/>
    <lineage>
        <taxon>unclassified sequences</taxon>
        <taxon>metagenomes</taxon>
        <taxon>ecological metagenomes</taxon>
    </lineage>
</organism>
<reference evidence="1" key="1">
    <citation type="submission" date="2018-05" db="EMBL/GenBank/DDBJ databases">
        <authorList>
            <person name="Lanie J.A."/>
            <person name="Ng W.-L."/>
            <person name="Kazmierczak K.M."/>
            <person name="Andrzejewski T.M."/>
            <person name="Davidsen T.M."/>
            <person name="Wayne K.J."/>
            <person name="Tettelin H."/>
            <person name="Glass J.I."/>
            <person name="Rusch D."/>
            <person name="Podicherti R."/>
            <person name="Tsui H.-C.T."/>
            <person name="Winkler M.E."/>
        </authorList>
    </citation>
    <scope>NUCLEOTIDE SEQUENCE</scope>
</reference>
<evidence type="ECO:0000313" key="1">
    <source>
        <dbReference type="EMBL" id="SVB71576.1"/>
    </source>
</evidence>
<accession>A0A382G8K3</accession>
<feature type="non-terminal residue" evidence="1">
    <location>
        <position position="93"/>
    </location>
</feature>
<sequence length="93" mass="9533">MKSKAMKWLGTLLGCLSLVAVVSAIADPVNTTCPISSKSVSKDAATYTVGLCCGNCLGKFSKDPAKYLGKVKAVAVNTTCPMSGKAVNAKFTA</sequence>